<evidence type="ECO:0000313" key="2">
    <source>
        <dbReference type="EMBL" id="AMY07774.1"/>
    </source>
</evidence>
<proteinExistence type="predicted"/>
<gene>
    <name evidence="2" type="ORF">LuPra_00955</name>
</gene>
<dbReference type="Gene3D" id="1.10.1280.10">
    <property type="entry name" value="Di-copper center containing domain from catechol oxidase"/>
    <property type="match status" value="1"/>
</dbReference>
<dbReference type="KEGG" id="abac:LuPra_00955"/>
<dbReference type="Pfam" id="PF00264">
    <property type="entry name" value="Tyrosinase"/>
    <property type="match status" value="1"/>
</dbReference>
<dbReference type="GO" id="GO:0016491">
    <property type="term" value="F:oxidoreductase activity"/>
    <property type="evidence" value="ECO:0007669"/>
    <property type="project" value="InterPro"/>
</dbReference>
<dbReference type="Proteomes" id="UP000076079">
    <property type="component" value="Chromosome"/>
</dbReference>
<name>A0A143PJ31_LUTPR</name>
<feature type="domain" description="Tyrosinase copper-binding" evidence="1">
    <location>
        <begin position="1"/>
        <end position="28"/>
    </location>
</feature>
<evidence type="ECO:0000259" key="1">
    <source>
        <dbReference type="Pfam" id="PF00264"/>
    </source>
</evidence>
<sequence>MNNPTASPFDPIFHLHHCNIDRLWAMWQVDGHATEYPLAGGVAHHHRNDLMYRWHGGAAGYGTNATIATDIRCPTSPRSGR</sequence>
<dbReference type="InterPro" id="IPR002227">
    <property type="entry name" value="Tyrosinase_Cu-bd"/>
</dbReference>
<dbReference type="EMBL" id="CP015136">
    <property type="protein sequence ID" value="AMY07774.1"/>
    <property type="molecule type" value="Genomic_DNA"/>
</dbReference>
<dbReference type="STRING" id="1855912.LuPra_00955"/>
<dbReference type="AlphaFoldDB" id="A0A143PJ31"/>
<evidence type="ECO:0000313" key="3">
    <source>
        <dbReference type="Proteomes" id="UP000076079"/>
    </source>
</evidence>
<dbReference type="InterPro" id="IPR008922">
    <property type="entry name" value="Di-copper_centre_dom_sf"/>
</dbReference>
<protein>
    <submittedName>
        <fullName evidence="2">Common central domain of tyrosinase</fullName>
    </submittedName>
</protein>
<reference evidence="2 3" key="1">
    <citation type="journal article" date="2016" name="Genome Announc.">
        <title>First Complete Genome Sequence of a Subdivision 6 Acidobacterium Strain.</title>
        <authorList>
            <person name="Huang S."/>
            <person name="Vieira S."/>
            <person name="Bunk B."/>
            <person name="Riedel T."/>
            <person name="Sproer C."/>
            <person name="Overmann J."/>
        </authorList>
    </citation>
    <scope>NUCLEOTIDE SEQUENCE [LARGE SCALE GENOMIC DNA]</scope>
    <source>
        <strain evidence="3">DSM 100886 HEG_-6_39</strain>
    </source>
</reference>
<keyword evidence="3" id="KW-1185">Reference proteome</keyword>
<dbReference type="SUPFAM" id="SSF48056">
    <property type="entry name" value="Di-copper centre-containing domain"/>
    <property type="match status" value="1"/>
</dbReference>
<accession>A0A143PJ31</accession>
<reference evidence="3" key="2">
    <citation type="submission" date="2016-04" db="EMBL/GenBank/DDBJ databases">
        <title>First Complete Genome Sequence of a Subdivision 6 Acidobacterium.</title>
        <authorList>
            <person name="Huang S."/>
            <person name="Vieira S."/>
            <person name="Bunk B."/>
            <person name="Riedel T."/>
            <person name="Sproeer C."/>
            <person name="Overmann J."/>
        </authorList>
    </citation>
    <scope>NUCLEOTIDE SEQUENCE [LARGE SCALE GENOMIC DNA]</scope>
    <source>
        <strain evidence="3">DSM 100886 HEG_-6_39</strain>
    </source>
</reference>
<organism evidence="2 3">
    <name type="scientific">Luteitalea pratensis</name>
    <dbReference type="NCBI Taxonomy" id="1855912"/>
    <lineage>
        <taxon>Bacteria</taxon>
        <taxon>Pseudomonadati</taxon>
        <taxon>Acidobacteriota</taxon>
        <taxon>Vicinamibacteria</taxon>
        <taxon>Vicinamibacterales</taxon>
        <taxon>Vicinamibacteraceae</taxon>
        <taxon>Luteitalea</taxon>
    </lineage>
</organism>
<dbReference type="OrthoDB" id="2874181at2"/>